<dbReference type="GO" id="GO:0016746">
    <property type="term" value="F:acyltransferase activity"/>
    <property type="evidence" value="ECO:0007669"/>
    <property type="project" value="UniProtKB-KW"/>
</dbReference>
<dbReference type="PANTHER" id="PTHR23416">
    <property type="entry name" value="SIALIC ACID SYNTHASE-RELATED"/>
    <property type="match status" value="1"/>
</dbReference>
<dbReference type="Proteomes" id="UP001156218">
    <property type="component" value="Chromosome"/>
</dbReference>
<organism evidence="1 2">
    <name type="scientific">Bacteroides thetaiotaomicron</name>
    <dbReference type="NCBI Taxonomy" id="818"/>
    <lineage>
        <taxon>Bacteria</taxon>
        <taxon>Pseudomonadati</taxon>
        <taxon>Bacteroidota</taxon>
        <taxon>Bacteroidia</taxon>
        <taxon>Bacteroidales</taxon>
        <taxon>Bacteroidaceae</taxon>
        <taxon>Bacteroides</taxon>
    </lineage>
</organism>
<dbReference type="PANTHER" id="PTHR23416:SF78">
    <property type="entry name" value="LIPOPOLYSACCHARIDE BIOSYNTHESIS O-ACETYL TRANSFERASE WBBJ-RELATED"/>
    <property type="match status" value="1"/>
</dbReference>
<reference evidence="1 2" key="1">
    <citation type="submission" date="2021-06" db="EMBL/GenBank/DDBJ databases">
        <title>Interrogation of the integrated mobile genetic elements in gut-associated Bacteroides with a consensus prediction approach.</title>
        <authorList>
            <person name="Campbell D.E."/>
            <person name="Leigh J.R."/>
            <person name="Kim T."/>
            <person name="England W."/>
            <person name="Whitaker R.J."/>
            <person name="Degnan P.H."/>
        </authorList>
    </citation>
    <scope>NUCLEOTIDE SEQUENCE [LARGE SCALE GENOMIC DNA]</scope>
    <source>
        <strain evidence="1 2">WAL8669</strain>
    </source>
</reference>
<dbReference type="SUPFAM" id="SSF51161">
    <property type="entry name" value="Trimeric LpxA-like enzymes"/>
    <property type="match status" value="1"/>
</dbReference>
<dbReference type="InterPro" id="IPR001451">
    <property type="entry name" value="Hexapep"/>
</dbReference>
<dbReference type="InterPro" id="IPR051159">
    <property type="entry name" value="Hexapeptide_acetyltransf"/>
</dbReference>
<dbReference type="AlphaFoldDB" id="A0ABD7U4V5"/>
<dbReference type="Pfam" id="PF00132">
    <property type="entry name" value="Hexapep"/>
    <property type="match status" value="1"/>
</dbReference>
<dbReference type="Gene3D" id="2.160.10.10">
    <property type="entry name" value="Hexapeptide repeat proteins"/>
    <property type="match status" value="1"/>
</dbReference>
<dbReference type="InterPro" id="IPR011004">
    <property type="entry name" value="Trimer_LpxA-like_sf"/>
</dbReference>
<dbReference type="EMBL" id="CP083680">
    <property type="protein sequence ID" value="UYU67035.1"/>
    <property type="molecule type" value="Genomic_DNA"/>
</dbReference>
<proteinExistence type="predicted"/>
<gene>
    <name evidence="1" type="ORF">KQP68_01780</name>
</gene>
<accession>A0ABD7U4V5</accession>
<sequence length="206" mass="22995">MSVISKIKQNPTVRGFISLYREYFGIKKSKFGYVGERVVMIPPINIANFSNVYLLGNNKIEHCTISASMAKFVMKKGAGTAEGLCVHTGNHLREVGKFYRDITNVDKQASGQVLDKDVVIEEDAWVGCNVTLLAGVTIGRGSTVAAGAVVSKSMPPYCICGGVPAKFIKFYWTIEQILEHEVKLYSEEERYTREQLEDIFVKWQKG</sequence>
<protein>
    <submittedName>
        <fullName evidence="1">Acyltransferase</fullName>
    </submittedName>
</protein>
<evidence type="ECO:0000313" key="2">
    <source>
        <dbReference type="Proteomes" id="UP001156218"/>
    </source>
</evidence>
<dbReference type="RefSeq" id="WP_117977413.1">
    <property type="nucleotide sequence ID" value="NZ_CP083680.1"/>
</dbReference>
<name>A0ABD7U4V5_BACT4</name>
<keyword evidence="1" id="KW-0012">Acyltransferase</keyword>
<dbReference type="CDD" id="cd04647">
    <property type="entry name" value="LbH_MAT_like"/>
    <property type="match status" value="1"/>
</dbReference>
<evidence type="ECO:0000313" key="1">
    <source>
        <dbReference type="EMBL" id="UYU67035.1"/>
    </source>
</evidence>
<keyword evidence="1" id="KW-0808">Transferase</keyword>